<protein>
    <submittedName>
        <fullName evidence="1">Uncharacterized protein</fullName>
    </submittedName>
</protein>
<dbReference type="Proteomes" id="UP001472677">
    <property type="component" value="Unassembled WGS sequence"/>
</dbReference>
<proteinExistence type="predicted"/>
<gene>
    <name evidence="1" type="ORF">V6N12_055806</name>
</gene>
<name>A0ABR2A938_9ROSI</name>
<evidence type="ECO:0000313" key="2">
    <source>
        <dbReference type="Proteomes" id="UP001472677"/>
    </source>
</evidence>
<dbReference type="EMBL" id="JBBPBM010000934">
    <property type="protein sequence ID" value="KAK8489282.1"/>
    <property type="molecule type" value="Genomic_DNA"/>
</dbReference>
<accession>A0ABR2A938</accession>
<evidence type="ECO:0000313" key="1">
    <source>
        <dbReference type="EMBL" id="KAK8489282.1"/>
    </source>
</evidence>
<sequence>MNSSFATFYVSRFVVLTSYVAELVLVHPNPFGGLLHPTKGCRVSVLFFGKLAMINSSQIRSVFDCIWLLVVVAWFMVLVRRTFIIFFAIVWDRFYFGKE</sequence>
<comment type="caution">
    <text evidence="1">The sequence shown here is derived from an EMBL/GenBank/DDBJ whole genome shotgun (WGS) entry which is preliminary data.</text>
</comment>
<organism evidence="1 2">
    <name type="scientific">Hibiscus sabdariffa</name>
    <name type="common">roselle</name>
    <dbReference type="NCBI Taxonomy" id="183260"/>
    <lineage>
        <taxon>Eukaryota</taxon>
        <taxon>Viridiplantae</taxon>
        <taxon>Streptophyta</taxon>
        <taxon>Embryophyta</taxon>
        <taxon>Tracheophyta</taxon>
        <taxon>Spermatophyta</taxon>
        <taxon>Magnoliopsida</taxon>
        <taxon>eudicotyledons</taxon>
        <taxon>Gunneridae</taxon>
        <taxon>Pentapetalae</taxon>
        <taxon>rosids</taxon>
        <taxon>malvids</taxon>
        <taxon>Malvales</taxon>
        <taxon>Malvaceae</taxon>
        <taxon>Malvoideae</taxon>
        <taxon>Hibiscus</taxon>
    </lineage>
</organism>
<keyword evidence="2" id="KW-1185">Reference proteome</keyword>
<reference evidence="1 2" key="1">
    <citation type="journal article" date="2024" name="G3 (Bethesda)">
        <title>Genome assembly of Hibiscus sabdariffa L. provides insights into metabolisms of medicinal natural products.</title>
        <authorList>
            <person name="Kim T."/>
        </authorList>
    </citation>
    <scope>NUCLEOTIDE SEQUENCE [LARGE SCALE GENOMIC DNA]</scope>
    <source>
        <strain evidence="1">TK-2024</strain>
        <tissue evidence="1">Old leaves</tissue>
    </source>
</reference>